<dbReference type="EMBL" id="QIBW01000003">
    <property type="protein sequence ID" value="ROT91071.1"/>
    <property type="molecule type" value="Genomic_DNA"/>
</dbReference>
<dbReference type="Pfam" id="PF18451">
    <property type="entry name" value="CdiA_C"/>
    <property type="match status" value="1"/>
</dbReference>
<gene>
    <name evidence="3" type="ORF">DMP12_03440</name>
    <name evidence="2" type="ORF">GO738_13310</name>
</gene>
<evidence type="ECO:0000313" key="4">
    <source>
        <dbReference type="Proteomes" id="UP000285258"/>
    </source>
</evidence>
<evidence type="ECO:0000313" key="2">
    <source>
        <dbReference type="EMBL" id="MVN16305.1"/>
    </source>
</evidence>
<dbReference type="Proteomes" id="UP000285258">
    <property type="component" value="Unassembled WGS sequence"/>
</dbReference>
<protein>
    <recommendedName>
        <fullName evidence="1">tRNA nuclease CdiA C-terminal domain-containing protein</fullName>
    </recommendedName>
</protein>
<reference evidence="4" key="1">
    <citation type="submission" date="2018-05" db="EMBL/GenBank/DDBJ databases">
        <title>Genome Sequencing of selected type strains of the family Eggerthellaceae.</title>
        <authorList>
            <person name="Danylec N."/>
            <person name="Stoll D.A."/>
            <person name="Doetsch A."/>
            <person name="Huch M."/>
        </authorList>
    </citation>
    <scope>NUCLEOTIDE SEQUENCE [LARGE SCALE GENOMIC DNA]</scope>
    <source>
        <strain evidence="4">DSM 27213</strain>
    </source>
</reference>
<dbReference type="Gene3D" id="3.40.1350.120">
    <property type="match status" value="1"/>
</dbReference>
<evidence type="ECO:0000313" key="3">
    <source>
        <dbReference type="EMBL" id="ROT91071.1"/>
    </source>
</evidence>
<name>A0A423UM52_9ACTN</name>
<reference evidence="3" key="3">
    <citation type="journal article" date="2019" name="Microbiol. Resour. Announc.">
        <title>Draft Genome Sequences of Type Strains of Gordonibacter faecihominis, Paraeggerthella hongkongensis, Parvibacter caecicola,Slackia equolifaciens, Slackia faecicanis, and Slackia isoflavoniconvertens.</title>
        <authorList>
            <person name="Danylec N."/>
            <person name="Stoll D.A."/>
            <person name="Dotsch A."/>
            <person name="Huch M."/>
        </authorList>
    </citation>
    <scope>NUCLEOTIDE SEQUENCE</scope>
    <source>
        <strain evidence="3">DSM 27213</strain>
    </source>
</reference>
<dbReference type="EMBL" id="WPOC01000028">
    <property type="protein sequence ID" value="MVN16305.1"/>
    <property type="molecule type" value="Genomic_DNA"/>
</dbReference>
<dbReference type="RefSeq" id="WP_096227575.1">
    <property type="nucleotide sequence ID" value="NZ_BAABZN010000001.1"/>
</dbReference>
<organism evidence="3 4">
    <name type="scientific">Gordonibacter urolithinfaciens</name>
    <dbReference type="NCBI Taxonomy" id="1335613"/>
    <lineage>
        <taxon>Bacteria</taxon>
        <taxon>Bacillati</taxon>
        <taxon>Actinomycetota</taxon>
        <taxon>Coriobacteriia</taxon>
        <taxon>Eggerthellales</taxon>
        <taxon>Eggerthellaceae</taxon>
        <taxon>Gordonibacter</taxon>
    </lineage>
</organism>
<comment type="caution">
    <text evidence="3">The sequence shown here is derived from an EMBL/GenBank/DDBJ whole genome shotgun (WGS) entry which is preliminary data.</text>
</comment>
<accession>A0A423UM52</accession>
<evidence type="ECO:0000313" key="5">
    <source>
        <dbReference type="Proteomes" id="UP000468327"/>
    </source>
</evidence>
<proteinExistence type="predicted"/>
<sequence length="132" mass="14875">MIVMKQPRGKIIIAPDLNVWPHEYETAKSLAMAGMTVEFIRRSEEYRTTSADVIIDGAAWEIKAPKAINPKAIERNLRKASHQAANIIFDSRRMKGASDGIIERELRNGCAKVKAIKRLIYVNRSGTVIDIR</sequence>
<keyword evidence="5" id="KW-1185">Reference proteome</keyword>
<dbReference type="Proteomes" id="UP000468327">
    <property type="component" value="Unassembled WGS sequence"/>
</dbReference>
<dbReference type="AlphaFoldDB" id="A0A423UM52"/>
<dbReference type="InterPro" id="IPR040559">
    <property type="entry name" value="CdiA_C"/>
</dbReference>
<reference evidence="2 5" key="4">
    <citation type="submission" date="2019-11" db="EMBL/GenBank/DDBJ databases">
        <title>Whole genome shotgun sequencing (WGS) data from Adlercreutzia equolifaciens ResAG-91, Eggerthella lenta MRI-F36, MRI-F37, MRI-F40, ResAG-49, ResAG-88, ResAG-121, ResAG-145, and Gordonibacter sp. ResAG-5, ResAG-26, ResAG-43, ResAG-50, ResAG-59.</title>
        <authorList>
            <person name="Stoll D.A."/>
            <person name="Danylec N."/>
            <person name="Franz C.M.A.P."/>
            <person name="Huch M."/>
        </authorList>
    </citation>
    <scope>NUCLEOTIDE SEQUENCE [LARGE SCALE GENOMIC DNA]</scope>
    <source>
        <strain evidence="2 5">ResAG-59</strain>
    </source>
</reference>
<dbReference type="GeneID" id="97355445"/>
<evidence type="ECO:0000259" key="1">
    <source>
        <dbReference type="Pfam" id="PF18451"/>
    </source>
</evidence>
<feature type="domain" description="tRNA nuclease CdiA C-terminal" evidence="1">
    <location>
        <begin position="50"/>
        <end position="128"/>
    </location>
</feature>
<reference evidence="3" key="2">
    <citation type="journal article" date="2019" name="Int. J. Syst. Evol. Microbiol.">
        <title>Gordonibacter faecihominis is a later heterotypic synonym of Gordonibacter urolithinfaciens.</title>
        <authorList>
            <person name="Danylec N."/>
            <person name="Stoll D.A."/>
            <person name="Huch M."/>
        </authorList>
    </citation>
    <scope>NUCLEOTIDE SEQUENCE</scope>
    <source>
        <strain evidence="3">DSM 27213</strain>
    </source>
</reference>